<organism evidence="4 5">
    <name type="scientific">Papaver atlanticum</name>
    <dbReference type="NCBI Taxonomy" id="357466"/>
    <lineage>
        <taxon>Eukaryota</taxon>
        <taxon>Viridiplantae</taxon>
        <taxon>Streptophyta</taxon>
        <taxon>Embryophyta</taxon>
        <taxon>Tracheophyta</taxon>
        <taxon>Spermatophyta</taxon>
        <taxon>Magnoliopsida</taxon>
        <taxon>Ranunculales</taxon>
        <taxon>Papaveraceae</taxon>
        <taxon>Papaveroideae</taxon>
        <taxon>Papaver</taxon>
    </lineage>
</organism>
<evidence type="ECO:0000256" key="3">
    <source>
        <dbReference type="ARBA" id="ARBA00023136"/>
    </source>
</evidence>
<sequence length="84" mass="9693">MSLRVYTWKVGMSVLYRGVGPTLVGIHPYAGLKCYIYEELNGRETMQVTDAMLAQVGYVYPENAPPTKEAYYYRTIFEKFSLRP</sequence>
<accession>A0AAD4XHU3</accession>
<comment type="caution">
    <text evidence="4">The sequence shown here is derived from an EMBL/GenBank/DDBJ whole genome shotgun (WGS) entry which is preliminary data.</text>
</comment>
<evidence type="ECO:0000256" key="2">
    <source>
        <dbReference type="ARBA" id="ARBA00022692"/>
    </source>
</evidence>
<keyword evidence="5" id="KW-1185">Reference proteome</keyword>
<protein>
    <submittedName>
        <fullName evidence="4">Uncharacterized protein</fullName>
    </submittedName>
</protein>
<reference evidence="4" key="1">
    <citation type="submission" date="2022-04" db="EMBL/GenBank/DDBJ databases">
        <title>A functionally conserved STORR gene fusion in Papaver species that diverged 16.8 million years ago.</title>
        <authorList>
            <person name="Catania T."/>
        </authorList>
    </citation>
    <scope>NUCLEOTIDE SEQUENCE</scope>
    <source>
        <strain evidence="4">S-188037</strain>
    </source>
</reference>
<evidence type="ECO:0000313" key="5">
    <source>
        <dbReference type="Proteomes" id="UP001202328"/>
    </source>
</evidence>
<dbReference type="Proteomes" id="UP001202328">
    <property type="component" value="Unassembled WGS sequence"/>
</dbReference>
<dbReference type="InterPro" id="IPR023395">
    <property type="entry name" value="MCP_dom_sf"/>
</dbReference>
<evidence type="ECO:0000313" key="4">
    <source>
        <dbReference type="EMBL" id="KAI3911989.1"/>
    </source>
</evidence>
<keyword evidence="2" id="KW-0812">Transmembrane</keyword>
<dbReference type="GO" id="GO:0016020">
    <property type="term" value="C:membrane"/>
    <property type="evidence" value="ECO:0007669"/>
    <property type="project" value="UniProtKB-SubCell"/>
</dbReference>
<proteinExistence type="predicted"/>
<evidence type="ECO:0000256" key="1">
    <source>
        <dbReference type="ARBA" id="ARBA00004370"/>
    </source>
</evidence>
<name>A0AAD4XHU3_9MAGN</name>
<comment type="subcellular location">
    <subcellularLocation>
        <location evidence="1">Membrane</location>
    </subcellularLocation>
</comment>
<keyword evidence="3" id="KW-0472">Membrane</keyword>
<dbReference type="EMBL" id="JAJJMB010009862">
    <property type="protein sequence ID" value="KAI3911989.1"/>
    <property type="molecule type" value="Genomic_DNA"/>
</dbReference>
<gene>
    <name evidence="4" type="ORF">MKW98_010933</name>
</gene>
<dbReference type="SUPFAM" id="SSF103506">
    <property type="entry name" value="Mitochondrial carrier"/>
    <property type="match status" value="1"/>
</dbReference>
<dbReference type="AlphaFoldDB" id="A0AAD4XHU3"/>